<comment type="caution">
    <text evidence="2">The sequence shown here is derived from an EMBL/GenBank/DDBJ whole genome shotgun (WGS) entry which is preliminary data.</text>
</comment>
<dbReference type="OrthoDB" id="5979581at2759"/>
<dbReference type="Gene3D" id="1.10.510.10">
    <property type="entry name" value="Transferase(Phosphotransferase) domain 1"/>
    <property type="match status" value="1"/>
</dbReference>
<dbReference type="InterPro" id="IPR050235">
    <property type="entry name" value="CK1_Ser-Thr_kinase"/>
</dbReference>
<keyword evidence="3" id="KW-1185">Reference proteome</keyword>
<dbReference type="Proteomes" id="UP000193920">
    <property type="component" value="Unassembled WGS sequence"/>
</dbReference>
<dbReference type="InterPro" id="IPR011009">
    <property type="entry name" value="Kinase-like_dom_sf"/>
</dbReference>
<evidence type="ECO:0000313" key="3">
    <source>
        <dbReference type="Proteomes" id="UP000193920"/>
    </source>
</evidence>
<reference evidence="2 3" key="1">
    <citation type="submission" date="2016-08" db="EMBL/GenBank/DDBJ databases">
        <title>A Parts List for Fungal Cellulosomes Revealed by Comparative Genomics.</title>
        <authorList>
            <consortium name="DOE Joint Genome Institute"/>
            <person name="Haitjema C.H."/>
            <person name="Gilmore S.P."/>
            <person name="Henske J.K."/>
            <person name="Solomon K.V."/>
            <person name="De Groot R."/>
            <person name="Kuo A."/>
            <person name="Mondo S.J."/>
            <person name="Salamov A.A."/>
            <person name="Labutti K."/>
            <person name="Zhao Z."/>
            <person name="Chiniquy J."/>
            <person name="Barry K."/>
            <person name="Brewer H.M."/>
            <person name="Purvine S.O."/>
            <person name="Wright A.T."/>
            <person name="Boxma B."/>
            <person name="Van Alen T."/>
            <person name="Hackstein J.H."/>
            <person name="Baker S.E."/>
            <person name="Grigoriev I.V."/>
            <person name="O'Malley M.A."/>
        </authorList>
    </citation>
    <scope>NUCLEOTIDE SEQUENCE [LARGE SCALE GENOMIC DNA]</scope>
    <source>
        <strain evidence="2 3">G1</strain>
    </source>
</reference>
<feature type="domain" description="Protein kinase" evidence="1">
    <location>
        <begin position="8"/>
        <end position="349"/>
    </location>
</feature>
<dbReference type="GO" id="GO:0005524">
    <property type="term" value="F:ATP binding"/>
    <property type="evidence" value="ECO:0007669"/>
    <property type="project" value="InterPro"/>
</dbReference>
<dbReference type="PROSITE" id="PS50011">
    <property type="entry name" value="PROTEIN_KINASE_DOM"/>
    <property type="match status" value="1"/>
</dbReference>
<sequence>MVILAGQWEVIEKLSEGTFGQVFSALNIRTNTKVAVKREPATIDYPQLEHERDMYSCLFQPSHNKMITRYGNASYNMNSMDMRYYHRNYDKIKNQNMDRPIGIPKVFHMGVEGNWNILVMEQLGPSLRDIQNSSPTGKLTLRAVAYCGMELINRFQFIHSKGIVFRDVKPDQFCVGNVNIPKDQTIYVVDFGLSSFYRDPVTKRHIPFRKPMKGRSRVGTARYASVNVHEGYDHTRRDDLESLAYVLIDLAKASLPWMGIKASSSREGWAKIRIRKREATLYEICGNLPNEFAKFLDYTRNLGFMEEPDYMYCYKLFEQLYRRLTPYNSTFNNFNRRHGIKDRIEWIEN</sequence>
<protein>
    <submittedName>
        <fullName evidence="2">Kinase-like protein</fullName>
    </submittedName>
</protein>
<dbReference type="SMART" id="SM00220">
    <property type="entry name" value="S_TKc"/>
    <property type="match status" value="1"/>
</dbReference>
<dbReference type="InterPro" id="IPR000719">
    <property type="entry name" value="Prot_kinase_dom"/>
</dbReference>
<dbReference type="CDD" id="cd14016">
    <property type="entry name" value="STKc_CK1"/>
    <property type="match status" value="1"/>
</dbReference>
<dbReference type="PANTHER" id="PTHR11909">
    <property type="entry name" value="CASEIN KINASE-RELATED"/>
    <property type="match status" value="1"/>
</dbReference>
<organism evidence="2 3">
    <name type="scientific">Neocallimastix californiae</name>
    <dbReference type="NCBI Taxonomy" id="1754190"/>
    <lineage>
        <taxon>Eukaryota</taxon>
        <taxon>Fungi</taxon>
        <taxon>Fungi incertae sedis</taxon>
        <taxon>Chytridiomycota</taxon>
        <taxon>Chytridiomycota incertae sedis</taxon>
        <taxon>Neocallimastigomycetes</taxon>
        <taxon>Neocallimastigales</taxon>
        <taxon>Neocallimastigaceae</taxon>
        <taxon>Neocallimastix</taxon>
    </lineage>
</organism>
<keyword evidence="2" id="KW-0418">Kinase</keyword>
<dbReference type="GO" id="GO:0004672">
    <property type="term" value="F:protein kinase activity"/>
    <property type="evidence" value="ECO:0007669"/>
    <property type="project" value="InterPro"/>
</dbReference>
<keyword evidence="2" id="KW-0808">Transferase</keyword>
<dbReference type="SUPFAM" id="SSF56112">
    <property type="entry name" value="Protein kinase-like (PK-like)"/>
    <property type="match status" value="1"/>
</dbReference>
<name>A0A1Y2DJH3_9FUNG</name>
<dbReference type="EMBL" id="MCOG01000064">
    <property type="protein sequence ID" value="ORY59387.1"/>
    <property type="molecule type" value="Genomic_DNA"/>
</dbReference>
<evidence type="ECO:0000259" key="1">
    <source>
        <dbReference type="PROSITE" id="PS50011"/>
    </source>
</evidence>
<accession>A0A1Y2DJH3</accession>
<dbReference type="AlphaFoldDB" id="A0A1Y2DJH3"/>
<proteinExistence type="predicted"/>
<dbReference type="STRING" id="1754190.A0A1Y2DJH3"/>
<evidence type="ECO:0000313" key="2">
    <source>
        <dbReference type="EMBL" id="ORY59387.1"/>
    </source>
</evidence>
<gene>
    <name evidence="2" type="ORF">LY90DRAFT_701427</name>
</gene>
<dbReference type="Pfam" id="PF00069">
    <property type="entry name" value="Pkinase"/>
    <property type="match status" value="1"/>
</dbReference>